<dbReference type="PANTHER" id="PTHR37984:SF5">
    <property type="entry name" value="PROTEIN NYNRIN-LIKE"/>
    <property type="match status" value="1"/>
</dbReference>
<evidence type="ECO:0000259" key="1">
    <source>
        <dbReference type="PROSITE" id="PS50994"/>
    </source>
</evidence>
<organism evidence="2 3">
    <name type="scientific">Clonorchis sinensis</name>
    <name type="common">Chinese liver fluke</name>
    <dbReference type="NCBI Taxonomy" id="79923"/>
    <lineage>
        <taxon>Eukaryota</taxon>
        <taxon>Metazoa</taxon>
        <taxon>Spiralia</taxon>
        <taxon>Lophotrochozoa</taxon>
        <taxon>Platyhelminthes</taxon>
        <taxon>Trematoda</taxon>
        <taxon>Digenea</taxon>
        <taxon>Opisthorchiida</taxon>
        <taxon>Opisthorchiata</taxon>
        <taxon>Opisthorchiidae</taxon>
        <taxon>Clonorchis</taxon>
    </lineage>
</organism>
<keyword evidence="3" id="KW-1185">Reference proteome</keyword>
<dbReference type="AlphaFoldDB" id="G7Y9E9"/>
<feature type="domain" description="Integrase catalytic" evidence="1">
    <location>
        <begin position="1"/>
        <end position="105"/>
    </location>
</feature>
<dbReference type="EMBL" id="DF142970">
    <property type="protein sequence ID" value="GAA49584.1"/>
    <property type="molecule type" value="Genomic_DNA"/>
</dbReference>
<dbReference type="InterPro" id="IPR012337">
    <property type="entry name" value="RNaseH-like_sf"/>
</dbReference>
<dbReference type="InterPro" id="IPR036397">
    <property type="entry name" value="RNaseH_sf"/>
</dbReference>
<sequence length="295" mass="33079">MRKVFSHEGVPTALVTDNGTRFTAKSLGEWPKGLGCRHLFTATRHPQSNGLAENFVRTLKSAITSFSPTSFVELDLGIDNLLMHYRNAVHFVTGKSPAFLFKSRSLRTSLDCTKTADVTFFKGNDLRPATGIILSSNGKRMVTILDLDDLSCHRRHIDQVEFNIRSQSVNGTSGVSNSNESFVEISMYPNKKLSLKNIPLAKNLKFPIRENPKDYDQDNHMLIQGVAGVMKMIDALFIVHIHNLRQGQVCSVVQGTYRRMRDGLILLRHQGQQYASSGNWCLTARIINDINNNSK</sequence>
<evidence type="ECO:0000313" key="3">
    <source>
        <dbReference type="Proteomes" id="UP000008909"/>
    </source>
</evidence>
<dbReference type="GO" id="GO:0015074">
    <property type="term" value="P:DNA integration"/>
    <property type="evidence" value="ECO:0007669"/>
    <property type="project" value="InterPro"/>
</dbReference>
<dbReference type="InterPro" id="IPR001584">
    <property type="entry name" value="Integrase_cat-core"/>
</dbReference>
<dbReference type="Proteomes" id="UP000008909">
    <property type="component" value="Unassembled WGS sequence"/>
</dbReference>
<reference evidence="2" key="1">
    <citation type="journal article" date="2011" name="Genome Biol.">
        <title>The draft genome of the carcinogenic human liver fluke Clonorchis sinensis.</title>
        <authorList>
            <person name="Wang X."/>
            <person name="Chen W."/>
            <person name="Huang Y."/>
            <person name="Sun J."/>
            <person name="Men J."/>
            <person name="Liu H."/>
            <person name="Luo F."/>
            <person name="Guo L."/>
            <person name="Lv X."/>
            <person name="Deng C."/>
            <person name="Zhou C."/>
            <person name="Fan Y."/>
            <person name="Li X."/>
            <person name="Huang L."/>
            <person name="Hu Y."/>
            <person name="Liang C."/>
            <person name="Hu X."/>
            <person name="Xu J."/>
            <person name="Yu X."/>
        </authorList>
    </citation>
    <scope>NUCLEOTIDE SEQUENCE [LARGE SCALE GENOMIC DNA]</scope>
    <source>
        <strain evidence="2">Henan</strain>
    </source>
</reference>
<proteinExistence type="predicted"/>
<protein>
    <recommendedName>
        <fullName evidence="1">Integrase catalytic domain-containing protein</fullName>
    </recommendedName>
</protein>
<name>G7Y9E9_CLOSI</name>
<reference key="2">
    <citation type="submission" date="2011-10" db="EMBL/GenBank/DDBJ databases">
        <title>The genome and transcriptome sequence of Clonorchis sinensis provide insights into the carcinogenic liver fluke.</title>
        <authorList>
            <person name="Wang X."/>
            <person name="Huang Y."/>
            <person name="Chen W."/>
            <person name="Liu H."/>
            <person name="Guo L."/>
            <person name="Chen Y."/>
            <person name="Luo F."/>
            <person name="Zhou W."/>
            <person name="Sun J."/>
            <person name="Mao Q."/>
            <person name="Liang P."/>
            <person name="Zhou C."/>
            <person name="Tian Y."/>
            <person name="Men J."/>
            <person name="Lv X."/>
            <person name="Huang L."/>
            <person name="Zhou J."/>
            <person name="Hu Y."/>
            <person name="Li R."/>
            <person name="Zhang F."/>
            <person name="Lei H."/>
            <person name="Li X."/>
            <person name="Hu X."/>
            <person name="Liang C."/>
            <person name="Xu J."/>
            <person name="Wu Z."/>
            <person name="Yu X."/>
        </authorList>
    </citation>
    <scope>NUCLEOTIDE SEQUENCE</scope>
    <source>
        <strain>Henan</strain>
    </source>
</reference>
<evidence type="ECO:0000313" key="2">
    <source>
        <dbReference type="EMBL" id="GAA49584.1"/>
    </source>
</evidence>
<dbReference type="SUPFAM" id="SSF53098">
    <property type="entry name" value="Ribonuclease H-like"/>
    <property type="match status" value="1"/>
</dbReference>
<dbReference type="PANTHER" id="PTHR37984">
    <property type="entry name" value="PROTEIN CBG26694"/>
    <property type="match status" value="1"/>
</dbReference>
<dbReference type="Gene3D" id="3.30.420.10">
    <property type="entry name" value="Ribonuclease H-like superfamily/Ribonuclease H"/>
    <property type="match status" value="1"/>
</dbReference>
<dbReference type="GO" id="GO:0003676">
    <property type="term" value="F:nucleic acid binding"/>
    <property type="evidence" value="ECO:0007669"/>
    <property type="project" value="InterPro"/>
</dbReference>
<accession>G7Y9E9</accession>
<dbReference type="InterPro" id="IPR050951">
    <property type="entry name" value="Retrovirus_Pol_polyprotein"/>
</dbReference>
<gene>
    <name evidence="2" type="ORF">CLF_103257</name>
</gene>
<dbReference type="PROSITE" id="PS50994">
    <property type="entry name" value="INTEGRASE"/>
    <property type="match status" value="1"/>
</dbReference>